<evidence type="ECO:0000313" key="7">
    <source>
        <dbReference type="EMBL" id="CAD7245192.1"/>
    </source>
</evidence>
<dbReference type="InterPro" id="IPR000418">
    <property type="entry name" value="Ets_dom"/>
</dbReference>
<sequence>MTLWGKETMMFNDIPAQMPPLTPGTNKKMTEALKASYASWDKERERLNVLRDPWQWNEGDVSAWLGWAVREFSLEGLPMHCFPGMTGRDLCALGRDAFLDRTPPYMGDILWEHLDILMKDIEKDRERASLANVPPTVYESVCAGTDLHAFLEGQAQGTSGQGQSHGQGGSGGMKAPTPSPHLPGTGTAPRRPPQQPPPPPGPPPPLVSSPAQILPHSAPHYTGTTMSLKMENSPGNGDSGAFHENGYGGNECMSGMGELSAGGGGGPPPGGTPHSHPHPHPHTNGHTTTSAMDVTTGYNNVPHPYEPSDSTGDFPHPYLDGNPEPFYQHHPSHFKSHLHSYLSRGCVGIPDGYSEHPHLGNGGGGGGGGGMNPLDSPYQTVPQGESPWGAHPNNPHPHPAFMHGREVPHPSPAHTPNALSGDLKPALQPVLANYNGSGLGPCFTGSGPIQLWQFLLELLTDKSCQGFISWTGDGWEFKLTDPDEVARRWGIRKNKPKMNYEKLSRGLRYYYDKNIIHKTAGKRYVYRFVCDLQSLLGYTPEEIHAMVDLKPDKKEDD</sequence>
<protein>
    <submittedName>
        <fullName evidence="7">Uncharacterized protein</fullName>
    </submittedName>
</protein>
<feature type="region of interest" description="Disordered" evidence="4">
    <location>
        <begin position="156"/>
        <end position="332"/>
    </location>
</feature>
<organism evidence="7">
    <name type="scientific">Darwinula stevensoni</name>
    <dbReference type="NCBI Taxonomy" id="69355"/>
    <lineage>
        <taxon>Eukaryota</taxon>
        <taxon>Metazoa</taxon>
        <taxon>Ecdysozoa</taxon>
        <taxon>Arthropoda</taxon>
        <taxon>Crustacea</taxon>
        <taxon>Oligostraca</taxon>
        <taxon>Ostracoda</taxon>
        <taxon>Podocopa</taxon>
        <taxon>Podocopida</taxon>
        <taxon>Darwinulocopina</taxon>
        <taxon>Darwinuloidea</taxon>
        <taxon>Darwinulidae</taxon>
        <taxon>Darwinula</taxon>
    </lineage>
</organism>
<dbReference type="PROSITE" id="PS00346">
    <property type="entry name" value="ETS_DOMAIN_2"/>
    <property type="match status" value="1"/>
</dbReference>
<evidence type="ECO:0000256" key="2">
    <source>
        <dbReference type="ARBA" id="ARBA00023125"/>
    </source>
</evidence>
<evidence type="ECO:0000259" key="6">
    <source>
        <dbReference type="PROSITE" id="PS51433"/>
    </source>
</evidence>
<dbReference type="GO" id="GO:0005634">
    <property type="term" value="C:nucleus"/>
    <property type="evidence" value="ECO:0007669"/>
    <property type="project" value="UniProtKB-SubCell"/>
</dbReference>
<keyword evidence="2 3" id="KW-0238">DNA-binding</keyword>
<dbReference type="SUPFAM" id="SSF46785">
    <property type="entry name" value="Winged helix' DNA-binding domain"/>
    <property type="match status" value="1"/>
</dbReference>
<name>A0A7R8X952_9CRUS</name>
<comment type="subcellular location">
    <subcellularLocation>
        <location evidence="3">Nucleus</location>
    </subcellularLocation>
</comment>
<dbReference type="SMART" id="SM00413">
    <property type="entry name" value="ETS"/>
    <property type="match status" value="1"/>
</dbReference>
<dbReference type="PRINTS" id="PR00454">
    <property type="entry name" value="ETSDOMAIN"/>
</dbReference>
<dbReference type="SUPFAM" id="SSF47769">
    <property type="entry name" value="SAM/Pointed domain"/>
    <property type="match status" value="1"/>
</dbReference>
<feature type="compositionally biased region" description="Pro residues" evidence="4">
    <location>
        <begin position="190"/>
        <end position="207"/>
    </location>
</feature>
<feature type="compositionally biased region" description="Gly residues" evidence="4">
    <location>
        <begin position="159"/>
        <end position="172"/>
    </location>
</feature>
<evidence type="ECO:0000259" key="5">
    <source>
        <dbReference type="PROSITE" id="PS50061"/>
    </source>
</evidence>
<evidence type="ECO:0000313" key="8">
    <source>
        <dbReference type="Proteomes" id="UP000677054"/>
    </source>
</evidence>
<dbReference type="Pfam" id="PF00178">
    <property type="entry name" value="Ets"/>
    <property type="match status" value="1"/>
</dbReference>
<dbReference type="InterPro" id="IPR013761">
    <property type="entry name" value="SAM/pointed_sf"/>
</dbReference>
<dbReference type="Proteomes" id="UP000677054">
    <property type="component" value="Unassembled WGS sequence"/>
</dbReference>
<evidence type="ECO:0000256" key="1">
    <source>
        <dbReference type="ARBA" id="ARBA00005562"/>
    </source>
</evidence>
<dbReference type="SMART" id="SM00251">
    <property type="entry name" value="SAM_PNT"/>
    <property type="match status" value="1"/>
</dbReference>
<dbReference type="InterPro" id="IPR036388">
    <property type="entry name" value="WH-like_DNA-bd_sf"/>
</dbReference>
<dbReference type="Gene3D" id="1.10.10.10">
    <property type="entry name" value="Winged helix-like DNA-binding domain superfamily/Winged helix DNA-binding domain"/>
    <property type="match status" value="1"/>
</dbReference>
<dbReference type="PROSITE" id="PS50061">
    <property type="entry name" value="ETS_DOMAIN_3"/>
    <property type="match status" value="1"/>
</dbReference>
<dbReference type="PANTHER" id="PTHR11849:SF289">
    <property type="entry name" value="ETS-LIKE PROTEIN POINTED"/>
    <property type="match status" value="1"/>
</dbReference>
<accession>A0A7R8X952</accession>
<dbReference type="OrthoDB" id="10067219at2759"/>
<dbReference type="InterPro" id="IPR046328">
    <property type="entry name" value="ETS_fam"/>
</dbReference>
<dbReference type="Pfam" id="PF02198">
    <property type="entry name" value="SAM_PNT"/>
    <property type="match status" value="1"/>
</dbReference>
<dbReference type="Gene3D" id="1.10.150.50">
    <property type="entry name" value="Transcription Factor, Ets-1"/>
    <property type="match status" value="1"/>
</dbReference>
<feature type="compositionally biased region" description="Gly residues" evidence="4">
    <location>
        <begin position="360"/>
        <end position="371"/>
    </location>
</feature>
<dbReference type="FunFam" id="1.10.10.10:FF:000586">
    <property type="entry name" value="Uncharacterized protein, isoform B"/>
    <property type="match status" value="1"/>
</dbReference>
<reference evidence="7" key="1">
    <citation type="submission" date="2020-11" db="EMBL/GenBank/DDBJ databases">
        <authorList>
            <person name="Tran Van P."/>
        </authorList>
    </citation>
    <scope>NUCLEOTIDE SEQUENCE</scope>
</reference>
<dbReference type="AlphaFoldDB" id="A0A7R8X952"/>
<dbReference type="InterPro" id="IPR003118">
    <property type="entry name" value="Pointed_dom"/>
</dbReference>
<feature type="region of interest" description="Disordered" evidence="4">
    <location>
        <begin position="357"/>
        <end position="422"/>
    </location>
</feature>
<feature type="compositionally biased region" description="Polar residues" evidence="4">
    <location>
        <begin position="290"/>
        <end position="299"/>
    </location>
</feature>
<feature type="domain" description="PNT" evidence="6">
    <location>
        <begin position="35"/>
        <end position="121"/>
    </location>
</feature>
<dbReference type="GO" id="GO:0043565">
    <property type="term" value="F:sequence-specific DNA binding"/>
    <property type="evidence" value="ECO:0007669"/>
    <property type="project" value="InterPro"/>
</dbReference>
<feature type="domain" description="ETS" evidence="5">
    <location>
        <begin position="449"/>
        <end position="529"/>
    </location>
</feature>
<dbReference type="GO" id="GO:0030154">
    <property type="term" value="P:cell differentiation"/>
    <property type="evidence" value="ECO:0007669"/>
    <property type="project" value="TreeGrafter"/>
</dbReference>
<dbReference type="EMBL" id="CAJPEV010000800">
    <property type="protein sequence ID" value="CAG0888634.1"/>
    <property type="molecule type" value="Genomic_DNA"/>
</dbReference>
<evidence type="ECO:0000256" key="4">
    <source>
        <dbReference type="SAM" id="MobiDB-lite"/>
    </source>
</evidence>
<keyword evidence="3" id="KW-0539">Nucleus</keyword>
<dbReference type="EMBL" id="LR900317">
    <property type="protein sequence ID" value="CAD7245192.1"/>
    <property type="molecule type" value="Genomic_DNA"/>
</dbReference>
<evidence type="ECO:0000256" key="3">
    <source>
        <dbReference type="RuleBase" id="RU004019"/>
    </source>
</evidence>
<keyword evidence="8" id="KW-1185">Reference proteome</keyword>
<dbReference type="PANTHER" id="PTHR11849">
    <property type="entry name" value="ETS"/>
    <property type="match status" value="1"/>
</dbReference>
<dbReference type="FunFam" id="1.10.150.50:FF:000014">
    <property type="entry name" value="Protein c-ets-1 isoform 1"/>
    <property type="match status" value="1"/>
</dbReference>
<dbReference type="InterPro" id="IPR036390">
    <property type="entry name" value="WH_DNA-bd_sf"/>
</dbReference>
<comment type="similarity">
    <text evidence="1 3">Belongs to the ETS family.</text>
</comment>
<dbReference type="GO" id="GO:0000981">
    <property type="term" value="F:DNA-binding transcription factor activity, RNA polymerase II-specific"/>
    <property type="evidence" value="ECO:0007669"/>
    <property type="project" value="TreeGrafter"/>
</dbReference>
<dbReference type="PROSITE" id="PS00345">
    <property type="entry name" value="ETS_DOMAIN_1"/>
    <property type="match status" value="1"/>
</dbReference>
<dbReference type="PROSITE" id="PS51433">
    <property type="entry name" value="PNT"/>
    <property type="match status" value="1"/>
</dbReference>
<gene>
    <name evidence="7" type="ORF">DSTB1V02_LOCUS5067</name>
</gene>
<proteinExistence type="inferred from homology"/>